<evidence type="ECO:0000256" key="4">
    <source>
        <dbReference type="ARBA" id="ARBA00022898"/>
    </source>
</evidence>
<dbReference type="InterPro" id="IPR000524">
    <property type="entry name" value="Tscrpt_reg_HTH_GntR"/>
</dbReference>
<dbReference type="InterPro" id="IPR015421">
    <property type="entry name" value="PyrdxlP-dep_Trfase_major"/>
</dbReference>
<dbReference type="OrthoDB" id="9804020at2"/>
<dbReference type="PANTHER" id="PTHR46577:SF2">
    <property type="entry name" value="TRANSCRIPTIONAL REGULATORY PROTEIN"/>
    <property type="match status" value="1"/>
</dbReference>
<dbReference type="SUPFAM" id="SSF53383">
    <property type="entry name" value="PLP-dependent transferases"/>
    <property type="match status" value="1"/>
</dbReference>
<dbReference type="Gene3D" id="3.90.1150.10">
    <property type="entry name" value="Aspartate Aminotransferase, domain 1"/>
    <property type="match status" value="1"/>
</dbReference>
<evidence type="ECO:0000313" key="10">
    <source>
        <dbReference type="Proteomes" id="UP000430120"/>
    </source>
</evidence>
<keyword evidence="10" id="KW-1185">Reference proteome</keyword>
<evidence type="ECO:0000256" key="3">
    <source>
        <dbReference type="ARBA" id="ARBA00022679"/>
    </source>
</evidence>
<dbReference type="Gene3D" id="3.40.640.10">
    <property type="entry name" value="Type I PLP-dependent aspartate aminotransferase-like (Major domain)"/>
    <property type="match status" value="1"/>
</dbReference>
<evidence type="ECO:0000259" key="8">
    <source>
        <dbReference type="PROSITE" id="PS50949"/>
    </source>
</evidence>
<dbReference type="GO" id="GO:0008483">
    <property type="term" value="F:transaminase activity"/>
    <property type="evidence" value="ECO:0007669"/>
    <property type="project" value="UniProtKB-KW"/>
</dbReference>
<dbReference type="InterPro" id="IPR036390">
    <property type="entry name" value="WH_DNA-bd_sf"/>
</dbReference>
<evidence type="ECO:0000256" key="7">
    <source>
        <dbReference type="ARBA" id="ARBA00023163"/>
    </source>
</evidence>
<dbReference type="SMART" id="SM00345">
    <property type="entry name" value="HTH_GNTR"/>
    <property type="match status" value="1"/>
</dbReference>
<dbReference type="PROSITE" id="PS50949">
    <property type="entry name" value="HTH_GNTR"/>
    <property type="match status" value="1"/>
</dbReference>
<dbReference type="InterPro" id="IPR036388">
    <property type="entry name" value="WH-like_DNA-bd_sf"/>
</dbReference>
<dbReference type="Pfam" id="PF00392">
    <property type="entry name" value="GntR"/>
    <property type="match status" value="1"/>
</dbReference>
<dbReference type="SUPFAM" id="SSF46785">
    <property type="entry name" value="Winged helix' DNA-binding domain"/>
    <property type="match status" value="1"/>
</dbReference>
<dbReference type="CDD" id="cd00609">
    <property type="entry name" value="AAT_like"/>
    <property type="match status" value="1"/>
</dbReference>
<dbReference type="InterPro" id="IPR051446">
    <property type="entry name" value="HTH_trans_reg/aminotransferase"/>
</dbReference>
<dbReference type="InterPro" id="IPR004839">
    <property type="entry name" value="Aminotransferase_I/II_large"/>
</dbReference>
<protein>
    <submittedName>
        <fullName evidence="9">PLP-dependent aminotransferase family protein</fullName>
    </submittedName>
</protein>
<dbReference type="FunFam" id="3.40.640.10:FF:000023">
    <property type="entry name" value="Transcriptional regulator, GntR family"/>
    <property type="match status" value="1"/>
</dbReference>
<dbReference type="InterPro" id="IPR015422">
    <property type="entry name" value="PyrdxlP-dep_Trfase_small"/>
</dbReference>
<keyword evidence="2 9" id="KW-0032">Aminotransferase</keyword>
<keyword evidence="7" id="KW-0804">Transcription</keyword>
<dbReference type="InterPro" id="IPR015424">
    <property type="entry name" value="PyrdxlP-dep_Trfase"/>
</dbReference>
<evidence type="ECO:0000313" key="9">
    <source>
        <dbReference type="EMBL" id="KAB0584688.1"/>
    </source>
</evidence>
<reference evidence="9 10" key="1">
    <citation type="submission" date="2019-09" db="EMBL/GenBank/DDBJ databases">
        <title>Draft genome sequences of 48 bacterial type strains from the CCUG.</title>
        <authorList>
            <person name="Tunovic T."/>
            <person name="Pineiro-Iglesias B."/>
            <person name="Unosson C."/>
            <person name="Inganas E."/>
            <person name="Ohlen M."/>
            <person name="Cardew S."/>
            <person name="Jensie-Markopoulos S."/>
            <person name="Salva-Serra F."/>
            <person name="Jaen-Luchoro D."/>
            <person name="Karlsson R."/>
            <person name="Svensson-Stadler L."/>
            <person name="Chun J."/>
            <person name="Moore E."/>
        </authorList>
    </citation>
    <scope>NUCLEOTIDE SEQUENCE [LARGE SCALE GENOMIC DNA]</scope>
    <source>
        <strain evidence="9 10">CCUG 30977</strain>
    </source>
</reference>
<dbReference type="Gene3D" id="1.10.10.10">
    <property type="entry name" value="Winged helix-like DNA-binding domain superfamily/Winged helix DNA-binding domain"/>
    <property type="match status" value="1"/>
</dbReference>
<dbReference type="CDD" id="cd07377">
    <property type="entry name" value="WHTH_GntR"/>
    <property type="match status" value="1"/>
</dbReference>
<organism evidence="9 10">
    <name type="scientific">Ideonella dechloratans</name>
    <dbReference type="NCBI Taxonomy" id="36863"/>
    <lineage>
        <taxon>Bacteria</taxon>
        <taxon>Pseudomonadati</taxon>
        <taxon>Pseudomonadota</taxon>
        <taxon>Betaproteobacteria</taxon>
        <taxon>Burkholderiales</taxon>
        <taxon>Sphaerotilaceae</taxon>
        <taxon>Ideonella</taxon>
    </lineage>
</organism>
<evidence type="ECO:0000256" key="5">
    <source>
        <dbReference type="ARBA" id="ARBA00023015"/>
    </source>
</evidence>
<comment type="caution">
    <text evidence="9">The sequence shown here is derived from an EMBL/GenBank/DDBJ whole genome shotgun (WGS) entry which is preliminary data.</text>
</comment>
<dbReference type="PANTHER" id="PTHR46577">
    <property type="entry name" value="HTH-TYPE TRANSCRIPTIONAL REGULATORY PROTEIN GABR"/>
    <property type="match status" value="1"/>
</dbReference>
<dbReference type="GO" id="GO:0003700">
    <property type="term" value="F:DNA-binding transcription factor activity"/>
    <property type="evidence" value="ECO:0007669"/>
    <property type="project" value="InterPro"/>
</dbReference>
<keyword evidence="3 9" id="KW-0808">Transferase</keyword>
<gene>
    <name evidence="9" type="ORF">F7Q92_02320</name>
</gene>
<dbReference type="RefSeq" id="WP_151122334.1">
    <property type="nucleotide sequence ID" value="NZ_CP088082.1"/>
</dbReference>
<comment type="similarity">
    <text evidence="1">In the C-terminal section; belongs to the class-I pyridoxal-phosphate-dependent aminotransferase family.</text>
</comment>
<dbReference type="AlphaFoldDB" id="A0A643FGS7"/>
<dbReference type="Proteomes" id="UP000430120">
    <property type="component" value="Unassembled WGS sequence"/>
</dbReference>
<accession>A0A643FGS7</accession>
<name>A0A643FGS7_IDEDE</name>
<feature type="domain" description="HTH gntR-type" evidence="8">
    <location>
        <begin position="5"/>
        <end position="73"/>
    </location>
</feature>
<evidence type="ECO:0000256" key="6">
    <source>
        <dbReference type="ARBA" id="ARBA00023125"/>
    </source>
</evidence>
<keyword evidence="5" id="KW-0805">Transcription regulation</keyword>
<keyword evidence="6" id="KW-0238">DNA-binding</keyword>
<proteinExistence type="inferred from homology"/>
<keyword evidence="4" id="KW-0663">Pyridoxal phosphate</keyword>
<dbReference type="GO" id="GO:0003677">
    <property type="term" value="F:DNA binding"/>
    <property type="evidence" value="ECO:0007669"/>
    <property type="project" value="UniProtKB-KW"/>
</dbReference>
<dbReference type="GO" id="GO:0030170">
    <property type="term" value="F:pyridoxal phosphate binding"/>
    <property type="evidence" value="ECO:0007669"/>
    <property type="project" value="InterPro"/>
</dbReference>
<sequence length="477" mass="51694">MIGTPFLYERLAEELVAAIAAGRLPDGARLPSIRQLCADHGISPATAFQTYATLEARGLVEVRPRSGYYVRTRQASRPLPPPVARPRPGAQKVSVSELIFELLGSVQDSAVVPLGSAFPPPELFPFEALARSGARAMRQLKPAQITGALVRGDEPLRELLHRRHAQQGVALDPGELVITHGAMEALNLCLQACTRPGDVVVVESPTFYAALQTIERLNLRALEVATDPQEGVDLAALEALLQQRRVAACWFMPNFQNPLGALMPLAKKKALVALLARHGIPLVEDDVYGELHGGAHRPLPAKAFDQAGLVLHCSSFSKCLAPGYRVGWAAAGRYTAQVQRLKMMSTLATSLPAQRAVADYLAHGGYDRHLRQLRQALSAQRQRAARQIARHFPAGTRVTHPEGGYFLWLELPAGVDAMALSQDALAQGISTAPGLLFSADQRFVHHLRLNIGRPDDVRVDEALRTLGGLARQRLAGP</sequence>
<dbReference type="Pfam" id="PF00155">
    <property type="entry name" value="Aminotran_1_2"/>
    <property type="match status" value="1"/>
</dbReference>
<evidence type="ECO:0000256" key="2">
    <source>
        <dbReference type="ARBA" id="ARBA00022576"/>
    </source>
</evidence>
<evidence type="ECO:0000256" key="1">
    <source>
        <dbReference type="ARBA" id="ARBA00005384"/>
    </source>
</evidence>
<dbReference type="EMBL" id="VZPB01000004">
    <property type="protein sequence ID" value="KAB0584688.1"/>
    <property type="molecule type" value="Genomic_DNA"/>
</dbReference>